<dbReference type="SUPFAM" id="SSF57362">
    <property type="entry name" value="BPTI-like"/>
    <property type="match status" value="1"/>
</dbReference>
<evidence type="ECO:0000256" key="1">
    <source>
        <dbReference type="SAM" id="SignalP"/>
    </source>
</evidence>
<reference evidence="3" key="1">
    <citation type="submission" date="2022-03" db="EMBL/GenBank/DDBJ databases">
        <authorList>
            <person name="Tunstrom K."/>
        </authorList>
    </citation>
    <scope>NUCLEOTIDE SEQUENCE</scope>
</reference>
<accession>A0AAU9UYG9</accession>
<dbReference type="Proteomes" id="UP001153954">
    <property type="component" value="Unassembled WGS sequence"/>
</dbReference>
<dbReference type="Gene3D" id="4.10.410.10">
    <property type="entry name" value="Pancreatic trypsin inhibitor Kunitz domain"/>
    <property type="match status" value="1"/>
</dbReference>
<evidence type="ECO:0000259" key="2">
    <source>
        <dbReference type="PROSITE" id="PS50279"/>
    </source>
</evidence>
<feature type="signal peptide" evidence="1">
    <location>
        <begin position="1"/>
        <end position="18"/>
    </location>
</feature>
<sequence length="97" mass="11809">MFILFLIFSVGFMNWSEARVIFLLVTAEICQVKPRERHCQIEWVVRDRWPHKERWVYDWHRRICHTIRWADHCPEPKPSTNNFATECECLDECSGWA</sequence>
<dbReference type="GO" id="GO:0004867">
    <property type="term" value="F:serine-type endopeptidase inhibitor activity"/>
    <property type="evidence" value="ECO:0007669"/>
    <property type="project" value="InterPro"/>
</dbReference>
<proteinExistence type="predicted"/>
<comment type="caution">
    <text evidence="3">The sequence shown here is derived from an EMBL/GenBank/DDBJ whole genome shotgun (WGS) entry which is preliminary data.</text>
</comment>
<organism evidence="3 4">
    <name type="scientific">Euphydryas editha</name>
    <name type="common">Edith's checkerspot</name>
    <dbReference type="NCBI Taxonomy" id="104508"/>
    <lineage>
        <taxon>Eukaryota</taxon>
        <taxon>Metazoa</taxon>
        <taxon>Ecdysozoa</taxon>
        <taxon>Arthropoda</taxon>
        <taxon>Hexapoda</taxon>
        <taxon>Insecta</taxon>
        <taxon>Pterygota</taxon>
        <taxon>Neoptera</taxon>
        <taxon>Endopterygota</taxon>
        <taxon>Lepidoptera</taxon>
        <taxon>Glossata</taxon>
        <taxon>Ditrysia</taxon>
        <taxon>Papilionoidea</taxon>
        <taxon>Nymphalidae</taxon>
        <taxon>Nymphalinae</taxon>
        <taxon>Euphydryas</taxon>
    </lineage>
</organism>
<name>A0AAU9UYG9_EUPED</name>
<dbReference type="PROSITE" id="PS50279">
    <property type="entry name" value="BPTI_KUNITZ_2"/>
    <property type="match status" value="1"/>
</dbReference>
<protein>
    <recommendedName>
        <fullName evidence="2">BPTI/Kunitz inhibitor domain-containing protein</fullName>
    </recommendedName>
</protein>
<evidence type="ECO:0000313" key="3">
    <source>
        <dbReference type="EMBL" id="CAH2102951.1"/>
    </source>
</evidence>
<dbReference type="InterPro" id="IPR002223">
    <property type="entry name" value="Kunitz_BPTI"/>
</dbReference>
<dbReference type="InterPro" id="IPR036880">
    <property type="entry name" value="Kunitz_BPTI_sf"/>
</dbReference>
<keyword evidence="4" id="KW-1185">Reference proteome</keyword>
<feature type="chain" id="PRO_5043684299" description="BPTI/Kunitz inhibitor domain-containing protein" evidence="1">
    <location>
        <begin position="19"/>
        <end position="97"/>
    </location>
</feature>
<keyword evidence="1" id="KW-0732">Signal</keyword>
<dbReference type="AlphaFoldDB" id="A0AAU9UYG9"/>
<gene>
    <name evidence="3" type="ORF">EEDITHA_LOCUS17516</name>
</gene>
<feature type="domain" description="BPTI/Kunitz inhibitor" evidence="2">
    <location>
        <begin position="30"/>
        <end position="93"/>
    </location>
</feature>
<evidence type="ECO:0000313" key="4">
    <source>
        <dbReference type="Proteomes" id="UP001153954"/>
    </source>
</evidence>
<dbReference type="EMBL" id="CAKOGL010000025">
    <property type="protein sequence ID" value="CAH2102951.1"/>
    <property type="molecule type" value="Genomic_DNA"/>
</dbReference>